<dbReference type="AlphaFoldDB" id="A0A2P2PSY8"/>
<organism evidence="1">
    <name type="scientific">Rhizophora mucronata</name>
    <name type="common">Asiatic mangrove</name>
    <dbReference type="NCBI Taxonomy" id="61149"/>
    <lineage>
        <taxon>Eukaryota</taxon>
        <taxon>Viridiplantae</taxon>
        <taxon>Streptophyta</taxon>
        <taxon>Embryophyta</taxon>
        <taxon>Tracheophyta</taxon>
        <taxon>Spermatophyta</taxon>
        <taxon>Magnoliopsida</taxon>
        <taxon>eudicotyledons</taxon>
        <taxon>Gunneridae</taxon>
        <taxon>Pentapetalae</taxon>
        <taxon>rosids</taxon>
        <taxon>fabids</taxon>
        <taxon>Malpighiales</taxon>
        <taxon>Rhizophoraceae</taxon>
        <taxon>Rhizophora</taxon>
    </lineage>
</organism>
<name>A0A2P2PSY8_RHIMU</name>
<protein>
    <submittedName>
        <fullName evidence="1">Uncharacterized protein</fullName>
    </submittedName>
</protein>
<reference evidence="1" key="1">
    <citation type="submission" date="2018-02" db="EMBL/GenBank/DDBJ databases">
        <title>Rhizophora mucronata_Transcriptome.</title>
        <authorList>
            <person name="Meera S.P."/>
            <person name="Sreeshan A."/>
            <person name="Augustine A."/>
        </authorList>
    </citation>
    <scope>NUCLEOTIDE SEQUENCE</scope>
    <source>
        <tissue evidence="1">Leaf</tissue>
    </source>
</reference>
<accession>A0A2P2PSY8</accession>
<proteinExistence type="predicted"/>
<dbReference type="EMBL" id="GGEC01077362">
    <property type="protein sequence ID" value="MBX57846.1"/>
    <property type="molecule type" value="Transcribed_RNA"/>
</dbReference>
<evidence type="ECO:0000313" key="1">
    <source>
        <dbReference type="EMBL" id="MBX57846.1"/>
    </source>
</evidence>
<sequence length="64" mass="7418">MMMMMQGSLHQRRRRFLLFLGLRYHHLFRSGRQGEAWILGCCANCREMMTSLTTCLPSGFSASC</sequence>